<feature type="compositionally biased region" description="Basic residues" evidence="1">
    <location>
        <begin position="8"/>
        <end position="17"/>
    </location>
</feature>
<comment type="caution">
    <text evidence="3">The sequence shown here is derived from an EMBL/GenBank/DDBJ whole genome shotgun (WGS) entry which is preliminary data.</text>
</comment>
<gene>
    <name evidence="3" type="ORF">CDL12_05783</name>
</gene>
<evidence type="ECO:0000313" key="4">
    <source>
        <dbReference type="Proteomes" id="UP000231279"/>
    </source>
</evidence>
<dbReference type="EMBL" id="NKXS01000931">
    <property type="protein sequence ID" value="PIN21513.1"/>
    <property type="molecule type" value="Genomic_DNA"/>
</dbReference>
<evidence type="ECO:0000259" key="2">
    <source>
        <dbReference type="Pfam" id="PF09133"/>
    </source>
</evidence>
<proteinExistence type="predicted"/>
<dbReference type="InterPro" id="IPR053090">
    <property type="entry name" value="Centromere_KNL-2_homolog"/>
</dbReference>
<protein>
    <recommendedName>
        <fullName evidence="2">SANTA domain-containing protein</fullName>
    </recommendedName>
</protein>
<feature type="region of interest" description="Disordered" evidence="1">
    <location>
        <begin position="1"/>
        <end position="25"/>
    </location>
</feature>
<dbReference type="AlphaFoldDB" id="A0A2G9HVM2"/>
<dbReference type="Pfam" id="PF09133">
    <property type="entry name" value="SANTA"/>
    <property type="match status" value="1"/>
</dbReference>
<keyword evidence="4" id="KW-1185">Reference proteome</keyword>
<name>A0A2G9HVM2_9LAMI</name>
<sequence>MATPAKAVIRRSSRRKISSTPSSTPNTAICTSLLKQVFLHDWWLIKADPDSQGRRLGVGGFASKGNQGIRIFLSSPIVKRHDAVTLTTVDGITIMVYGHLNRSRTLESGFSNEVCDQFVIGFPYNWEEFAALSVDEAGHFSISEGIFGSGAYKTPTPRDKGSKVLSRNIFDDILQQNNVDVSHCSGGASRANKGRSPQIITMVSTPDETPLRSKKMKAEHRRGNHSVENVVRSGPLTRSKTRLLDQ</sequence>
<reference evidence="4" key="1">
    <citation type="journal article" date="2018" name="Gigascience">
        <title>Genome assembly of the Pink Ipe (Handroanthus impetiginosus, Bignoniaceae), a highly valued, ecologically keystone Neotropical timber forest tree.</title>
        <authorList>
            <person name="Silva-Junior O.B."/>
            <person name="Grattapaglia D."/>
            <person name="Novaes E."/>
            <person name="Collevatti R.G."/>
        </authorList>
    </citation>
    <scope>NUCLEOTIDE SEQUENCE [LARGE SCALE GENOMIC DNA]</scope>
    <source>
        <strain evidence="4">cv. UFG-1</strain>
    </source>
</reference>
<evidence type="ECO:0000313" key="3">
    <source>
        <dbReference type="EMBL" id="PIN21513.1"/>
    </source>
</evidence>
<dbReference type="STRING" id="429701.A0A2G9HVM2"/>
<dbReference type="Proteomes" id="UP000231279">
    <property type="component" value="Unassembled WGS sequence"/>
</dbReference>
<dbReference type="InterPro" id="IPR015216">
    <property type="entry name" value="SANTA"/>
</dbReference>
<evidence type="ECO:0000256" key="1">
    <source>
        <dbReference type="SAM" id="MobiDB-lite"/>
    </source>
</evidence>
<dbReference type="PANTHER" id="PTHR35311">
    <property type="entry name" value="KINETOCHORE-ASSOCIATED PROTEIN KNL-2 HOMOLOG"/>
    <property type="match status" value="1"/>
</dbReference>
<dbReference type="PANTHER" id="PTHR35311:SF1">
    <property type="entry name" value="PROTEIN EMBRYO DEFECTIVE 1674"/>
    <property type="match status" value="1"/>
</dbReference>
<accession>A0A2G9HVM2</accession>
<dbReference type="OrthoDB" id="118550at2759"/>
<organism evidence="3 4">
    <name type="scientific">Handroanthus impetiginosus</name>
    <dbReference type="NCBI Taxonomy" id="429701"/>
    <lineage>
        <taxon>Eukaryota</taxon>
        <taxon>Viridiplantae</taxon>
        <taxon>Streptophyta</taxon>
        <taxon>Embryophyta</taxon>
        <taxon>Tracheophyta</taxon>
        <taxon>Spermatophyta</taxon>
        <taxon>Magnoliopsida</taxon>
        <taxon>eudicotyledons</taxon>
        <taxon>Gunneridae</taxon>
        <taxon>Pentapetalae</taxon>
        <taxon>asterids</taxon>
        <taxon>lamiids</taxon>
        <taxon>Lamiales</taxon>
        <taxon>Bignoniaceae</taxon>
        <taxon>Crescentiina</taxon>
        <taxon>Tabebuia alliance</taxon>
        <taxon>Handroanthus</taxon>
    </lineage>
</organism>
<feature type="domain" description="SANTA" evidence="2">
    <location>
        <begin position="37"/>
        <end position="128"/>
    </location>
</feature>